<comment type="similarity">
    <text evidence="2">Belongs to the glycosyl hydrolase 88 family.</text>
</comment>
<evidence type="ECO:0000256" key="2">
    <source>
        <dbReference type="ARBA" id="ARBA00038358"/>
    </source>
</evidence>
<dbReference type="InterPro" id="IPR008928">
    <property type="entry name" value="6-hairpin_glycosidase_sf"/>
</dbReference>
<dbReference type="Gene3D" id="1.50.10.10">
    <property type="match status" value="1"/>
</dbReference>
<dbReference type="SUPFAM" id="SSF48208">
    <property type="entry name" value="Six-hairpin glycosidases"/>
    <property type="match status" value="1"/>
</dbReference>
<evidence type="ECO:0000313" key="4">
    <source>
        <dbReference type="EMBL" id="SOE51907.1"/>
    </source>
</evidence>
<reference evidence="3 5" key="1">
    <citation type="submission" date="2016-06" db="EMBL/GenBank/DDBJ databases">
        <authorList>
            <person name="Kjaerup R.B."/>
            <person name="Dalgaard T.S."/>
            <person name="Juul-Madsen H.R."/>
        </authorList>
    </citation>
    <scope>NUCLEOTIDE SEQUENCE [LARGE SCALE GENOMIC DNA]</scope>
    <source>
        <strain evidence="3">Orrdi1</strain>
    </source>
</reference>
<evidence type="ECO:0000313" key="5">
    <source>
        <dbReference type="Proteomes" id="UP000078558"/>
    </source>
</evidence>
<keyword evidence="5" id="KW-1185">Reference proteome</keyword>
<dbReference type="GO" id="GO:0052757">
    <property type="term" value="F:chondroitin hydrolase activity"/>
    <property type="evidence" value="ECO:0007669"/>
    <property type="project" value="TreeGrafter"/>
</dbReference>
<dbReference type="OrthoDB" id="428577at2"/>
<keyword evidence="3" id="KW-0326">Glycosidase</keyword>
<dbReference type="EMBL" id="FLRC01000022">
    <property type="protein sequence ID" value="SBT25860.1"/>
    <property type="molecule type" value="Genomic_DNA"/>
</dbReference>
<dbReference type="AlphaFoldDB" id="A0A1C3K2Y8"/>
<name>A0A1C3K2Y8_9BURK</name>
<dbReference type="PANTHER" id="PTHR36845">
    <property type="entry name" value="HYDROLASE, PUTATIVE (AFU_ORTHOLOGUE AFUA_7G05090)-RELATED"/>
    <property type="match status" value="1"/>
</dbReference>
<sequence>MAQQHDTGRPLTTAQQQLFSRTLDRLAEKVAADEPTLGVEFPYVTAPDGKWVLMPASRSAGYSGEAWSHGNWFCGFWVGLLWTAYLHTGEARFRTWARERMQLVAQRADDGNTHDIGFIFESSAIPGFHITGERWYADVALQAASRLRARLVTTPRGAYLSSWGPLDDPRGRRSSAIDTMANLPLLYWAARHSGDASFRLAADAHAAMTEQGFLRANDSTYHAVEYDEATGARTRGFTFQGSGDESDWARGQAWAIYGYVESARETGKRHYLELAERTATYYLAKLGDRLVPPWDFDAQGEDAAIKDTATSAIVASAFLELGDVHPDPARRETWRARGLDTLAGLCREEFATEDTHRGLLRNSCYSRPHREGVVSATLFGDYFFTEALARAAMPGRLLPAHGPAALQP</sequence>
<dbReference type="KEGG" id="odi:ODI_R3778"/>
<dbReference type="Proteomes" id="UP000078558">
    <property type="component" value="Chromosome I"/>
</dbReference>
<dbReference type="InterPro" id="IPR052369">
    <property type="entry name" value="UG_Glycosaminoglycan_Hydrolase"/>
</dbReference>
<dbReference type="GO" id="GO:0000272">
    <property type="term" value="P:polysaccharide catabolic process"/>
    <property type="evidence" value="ECO:0007669"/>
    <property type="project" value="TreeGrafter"/>
</dbReference>
<dbReference type="RefSeq" id="WP_067754558.1">
    <property type="nucleotide sequence ID" value="NZ_LT907988.1"/>
</dbReference>
<dbReference type="EMBL" id="LT907988">
    <property type="protein sequence ID" value="SOE51907.1"/>
    <property type="molecule type" value="Genomic_DNA"/>
</dbReference>
<proteinExistence type="inferred from homology"/>
<accession>A0A1C3K2Y8</accession>
<protein>
    <submittedName>
        <fullName evidence="3">Unsaturated glucuronyl hydrolase</fullName>
        <ecNumber evidence="3">3.2.1.-</ecNumber>
    </submittedName>
</protein>
<gene>
    <name evidence="3" type="ORF">ODI_01487</name>
    <name evidence="4" type="ORF">ODI_R3778</name>
</gene>
<reference evidence="4 5" key="2">
    <citation type="submission" date="2017-08" db="EMBL/GenBank/DDBJ databases">
        <authorList>
            <person name="de Groot N.N."/>
        </authorList>
    </citation>
    <scope>NUCLEOTIDE SEQUENCE [LARGE SCALE GENOMIC DNA]</scope>
    <source>
        <strain evidence="4">Orrdi1</strain>
    </source>
</reference>
<keyword evidence="1 3" id="KW-0378">Hydrolase</keyword>
<dbReference type="InterPro" id="IPR012341">
    <property type="entry name" value="6hp_glycosidase-like_sf"/>
</dbReference>
<dbReference type="PANTHER" id="PTHR36845:SF1">
    <property type="entry name" value="HYDROLASE, PUTATIVE (AFU_ORTHOLOGUE AFUA_7G05090)-RELATED"/>
    <property type="match status" value="1"/>
</dbReference>
<organism evidence="3 5">
    <name type="scientific">Orrella dioscoreae</name>
    <dbReference type="NCBI Taxonomy" id="1851544"/>
    <lineage>
        <taxon>Bacteria</taxon>
        <taxon>Pseudomonadati</taxon>
        <taxon>Pseudomonadota</taxon>
        <taxon>Betaproteobacteria</taxon>
        <taxon>Burkholderiales</taxon>
        <taxon>Alcaligenaceae</taxon>
        <taxon>Orrella</taxon>
    </lineage>
</organism>
<dbReference type="STRING" id="1851544.ODI_01487"/>
<evidence type="ECO:0000313" key="3">
    <source>
        <dbReference type="EMBL" id="SBT25860.1"/>
    </source>
</evidence>
<evidence type="ECO:0000256" key="1">
    <source>
        <dbReference type="ARBA" id="ARBA00022801"/>
    </source>
</evidence>
<dbReference type="EC" id="3.2.1.-" evidence="3"/>